<evidence type="ECO:0000256" key="1">
    <source>
        <dbReference type="SAM" id="Phobius"/>
    </source>
</evidence>
<keyword evidence="1" id="KW-0472">Membrane</keyword>
<reference evidence="2" key="1">
    <citation type="submission" date="2020-03" db="EMBL/GenBank/DDBJ databases">
        <title>The deep terrestrial virosphere.</title>
        <authorList>
            <person name="Holmfeldt K."/>
            <person name="Nilsson E."/>
            <person name="Simone D."/>
            <person name="Lopez-Fernandez M."/>
            <person name="Wu X."/>
            <person name="de Brujin I."/>
            <person name="Lundin D."/>
            <person name="Andersson A."/>
            <person name="Bertilsson S."/>
            <person name="Dopson M."/>
        </authorList>
    </citation>
    <scope>NUCLEOTIDE SEQUENCE</scope>
    <source>
        <strain evidence="2">TM448A06459</strain>
    </source>
</reference>
<accession>A0A6H2A5M0</accession>
<feature type="transmembrane region" description="Helical" evidence="1">
    <location>
        <begin position="7"/>
        <end position="28"/>
    </location>
</feature>
<keyword evidence="1" id="KW-1133">Transmembrane helix</keyword>
<proteinExistence type="predicted"/>
<protein>
    <submittedName>
        <fullName evidence="2">Uncharacterized protein</fullName>
    </submittedName>
</protein>
<dbReference type="EMBL" id="MT144558">
    <property type="protein sequence ID" value="QJA54999.1"/>
    <property type="molecule type" value="Genomic_DNA"/>
</dbReference>
<gene>
    <name evidence="2" type="ORF">TM448A06459_0001</name>
</gene>
<name>A0A6H2A5M0_9ZZZZ</name>
<organism evidence="2">
    <name type="scientific">viral metagenome</name>
    <dbReference type="NCBI Taxonomy" id="1070528"/>
    <lineage>
        <taxon>unclassified sequences</taxon>
        <taxon>metagenomes</taxon>
        <taxon>organismal metagenomes</taxon>
    </lineage>
</organism>
<keyword evidence="1" id="KW-0812">Transmembrane</keyword>
<sequence>MNQKTKTIGMFCVAYLVIIYMIGIVYTVSTPDNIFTHAFPHDSKSGYTEVIPMAPLQSVEPVAQGNCVEKALNVLTIMERDGVLSGDIFAAVSPTHVQIIKKRDISLGNDHIFYTFFNGFGVFEGASEFGKGAELEFFAPEIFRKAAMYFKPDITIEQIRSLKESEQIKTTRGD</sequence>
<evidence type="ECO:0000313" key="2">
    <source>
        <dbReference type="EMBL" id="QJA54999.1"/>
    </source>
</evidence>
<dbReference type="AlphaFoldDB" id="A0A6H2A5M0"/>